<dbReference type="PANTHER" id="PTHR42791">
    <property type="entry name" value="GNAT FAMILY ACETYLTRANSFERASE"/>
    <property type="match status" value="1"/>
</dbReference>
<dbReference type="InterPro" id="IPR016181">
    <property type="entry name" value="Acyl_CoA_acyltransferase"/>
</dbReference>
<name>A0ABR4B4Y8_9LECA</name>
<dbReference type="CDD" id="cd04301">
    <property type="entry name" value="NAT_SF"/>
    <property type="match status" value="1"/>
</dbReference>
<sequence length="309" mass="34871">MTFTIAPALPNDIPYLSTIQWAALLSNPLIQTLYPQGPTPALTAFTRESYNKAIQYPSVRLIKATDTERGEIVAFAKWIIYPEEDIDEWDGADTVRTQRSGSWANVEEPQRPQEANERALRAWNEVISRTRRGIMGNRQHACQQAVGECSLECYFACFAPRLWVLDIIHTHPSHQGRGAGAQLVKWGTDLADKQRLQCYLEASPYGYPLFRQCDFQEVTGMEIDLNRYREGFKGKHVYKHVIMVRPPDVPPDVPPKDPMRVGLTEEVLAESAKSLGTPESGVVGGWDFGLLDTSHLTTRREVEEGREEG</sequence>
<dbReference type="InterPro" id="IPR052523">
    <property type="entry name" value="Trichothecene_AcTrans"/>
</dbReference>
<dbReference type="Proteomes" id="UP001590951">
    <property type="component" value="Unassembled WGS sequence"/>
</dbReference>
<keyword evidence="2" id="KW-1185">Reference proteome</keyword>
<dbReference type="EMBL" id="JBHFEH010000024">
    <property type="protein sequence ID" value="KAL2052925.1"/>
    <property type="molecule type" value="Genomic_DNA"/>
</dbReference>
<reference evidence="1 2" key="1">
    <citation type="submission" date="2024-09" db="EMBL/GenBank/DDBJ databases">
        <title>Rethinking Asexuality: The Enigmatic Case of Functional Sexual Genes in Lepraria (Stereocaulaceae).</title>
        <authorList>
            <person name="Doellman M."/>
            <person name="Sun Y."/>
            <person name="Barcenas-Pena A."/>
            <person name="Lumbsch H.T."/>
            <person name="Grewe F."/>
        </authorList>
    </citation>
    <scope>NUCLEOTIDE SEQUENCE [LARGE SCALE GENOMIC DNA]</scope>
    <source>
        <strain evidence="1 2">Grewe 0041</strain>
    </source>
</reference>
<evidence type="ECO:0000313" key="1">
    <source>
        <dbReference type="EMBL" id="KAL2052925.1"/>
    </source>
</evidence>
<accession>A0ABR4B4Y8</accession>
<dbReference type="Gene3D" id="3.40.630.30">
    <property type="match status" value="1"/>
</dbReference>
<organism evidence="1 2">
    <name type="scientific">Lepraria finkii</name>
    <dbReference type="NCBI Taxonomy" id="1340010"/>
    <lineage>
        <taxon>Eukaryota</taxon>
        <taxon>Fungi</taxon>
        <taxon>Dikarya</taxon>
        <taxon>Ascomycota</taxon>
        <taxon>Pezizomycotina</taxon>
        <taxon>Lecanoromycetes</taxon>
        <taxon>OSLEUM clade</taxon>
        <taxon>Lecanoromycetidae</taxon>
        <taxon>Lecanorales</taxon>
        <taxon>Lecanorineae</taxon>
        <taxon>Stereocaulaceae</taxon>
        <taxon>Lepraria</taxon>
    </lineage>
</organism>
<evidence type="ECO:0008006" key="3">
    <source>
        <dbReference type="Google" id="ProtNLM"/>
    </source>
</evidence>
<dbReference type="SUPFAM" id="SSF55729">
    <property type="entry name" value="Acyl-CoA N-acyltransferases (Nat)"/>
    <property type="match status" value="1"/>
</dbReference>
<gene>
    <name evidence="1" type="ORF">ABVK25_006866</name>
</gene>
<comment type="caution">
    <text evidence="1">The sequence shown here is derived from an EMBL/GenBank/DDBJ whole genome shotgun (WGS) entry which is preliminary data.</text>
</comment>
<evidence type="ECO:0000313" key="2">
    <source>
        <dbReference type="Proteomes" id="UP001590951"/>
    </source>
</evidence>
<proteinExistence type="predicted"/>
<dbReference type="PANTHER" id="PTHR42791:SF1">
    <property type="entry name" value="N-ACETYLTRANSFERASE DOMAIN-CONTAINING PROTEIN"/>
    <property type="match status" value="1"/>
</dbReference>
<protein>
    <recommendedName>
        <fullName evidence="3">N-acetyltransferase domain-containing protein</fullName>
    </recommendedName>
</protein>